<feature type="chain" id="PRO_5003026680" evidence="6">
    <location>
        <begin position="19"/>
        <end position="453"/>
    </location>
</feature>
<evidence type="ECO:0000259" key="8">
    <source>
        <dbReference type="Pfam" id="PF14322"/>
    </source>
</evidence>
<evidence type="ECO:0000256" key="1">
    <source>
        <dbReference type="ARBA" id="ARBA00004442"/>
    </source>
</evidence>
<dbReference type="Pfam" id="PF14322">
    <property type="entry name" value="SusD-like_3"/>
    <property type="match status" value="1"/>
</dbReference>
<evidence type="ECO:0000256" key="5">
    <source>
        <dbReference type="ARBA" id="ARBA00023237"/>
    </source>
</evidence>
<evidence type="ECO:0000313" key="10">
    <source>
        <dbReference type="Proteomes" id="UP000003160"/>
    </source>
</evidence>
<proteinExistence type="inferred from homology"/>
<comment type="similarity">
    <text evidence="2">Belongs to the SusD family.</text>
</comment>
<dbReference type="OrthoDB" id="729505at2"/>
<dbReference type="Gene3D" id="1.25.40.390">
    <property type="match status" value="1"/>
</dbReference>
<dbReference type="InterPro" id="IPR011990">
    <property type="entry name" value="TPR-like_helical_dom_sf"/>
</dbReference>
<keyword evidence="5" id="KW-0998">Cell outer membrane</keyword>
<dbReference type="SUPFAM" id="SSF48452">
    <property type="entry name" value="TPR-like"/>
    <property type="match status" value="1"/>
</dbReference>
<dbReference type="RefSeq" id="WP_007173210.1">
    <property type="nucleotide sequence ID" value="NZ_GG704780.1"/>
</dbReference>
<feature type="domain" description="SusD-like N-terminal" evidence="8">
    <location>
        <begin position="69"/>
        <end position="214"/>
    </location>
</feature>
<evidence type="ECO:0000256" key="3">
    <source>
        <dbReference type="ARBA" id="ARBA00022729"/>
    </source>
</evidence>
<accession>D1PVW1</accession>
<evidence type="ECO:0000256" key="2">
    <source>
        <dbReference type="ARBA" id="ARBA00006275"/>
    </source>
</evidence>
<dbReference type="Pfam" id="PF07980">
    <property type="entry name" value="SusD_RagB"/>
    <property type="match status" value="1"/>
</dbReference>
<dbReference type="InterPro" id="IPR033985">
    <property type="entry name" value="SusD-like_N"/>
</dbReference>
<comment type="caution">
    <text evidence="9">The sequence shown here is derived from an EMBL/GenBank/DDBJ whole genome shotgun (WGS) entry which is preliminary data.</text>
</comment>
<name>D1PVW1_9BACT</name>
<evidence type="ECO:0000313" key="9">
    <source>
        <dbReference type="EMBL" id="EFA44466.1"/>
    </source>
</evidence>
<protein>
    <submittedName>
        <fullName evidence="9">SusD family protein</fullName>
    </submittedName>
</protein>
<dbReference type="PROSITE" id="PS51257">
    <property type="entry name" value="PROKAR_LIPOPROTEIN"/>
    <property type="match status" value="1"/>
</dbReference>
<dbReference type="EMBL" id="ACKS01000045">
    <property type="protein sequence ID" value="EFA44466.1"/>
    <property type="molecule type" value="Genomic_DNA"/>
</dbReference>
<feature type="signal peptide" evidence="6">
    <location>
        <begin position="1"/>
        <end position="18"/>
    </location>
</feature>
<comment type="subcellular location">
    <subcellularLocation>
        <location evidence="1">Cell outer membrane</location>
    </subcellularLocation>
</comment>
<evidence type="ECO:0000256" key="6">
    <source>
        <dbReference type="SAM" id="SignalP"/>
    </source>
</evidence>
<evidence type="ECO:0000256" key="4">
    <source>
        <dbReference type="ARBA" id="ARBA00023136"/>
    </source>
</evidence>
<dbReference type="GO" id="GO:0009279">
    <property type="term" value="C:cell outer membrane"/>
    <property type="evidence" value="ECO:0007669"/>
    <property type="project" value="UniProtKB-SubCell"/>
</dbReference>
<keyword evidence="4" id="KW-0472">Membrane</keyword>
<organism evidence="9 10">
    <name type="scientific">Hallella bergensis DSM 17361</name>
    <dbReference type="NCBI Taxonomy" id="585502"/>
    <lineage>
        <taxon>Bacteria</taxon>
        <taxon>Pseudomonadati</taxon>
        <taxon>Bacteroidota</taxon>
        <taxon>Bacteroidia</taxon>
        <taxon>Bacteroidales</taxon>
        <taxon>Prevotellaceae</taxon>
        <taxon>Hallella</taxon>
    </lineage>
</organism>
<keyword evidence="3 6" id="KW-0732">Signal</keyword>
<gene>
    <name evidence="9" type="ORF">HMPREF0645_1096</name>
</gene>
<dbReference type="AlphaFoldDB" id="D1PVW1"/>
<dbReference type="HOGENOM" id="CLU_015553_3_0_10"/>
<dbReference type="InterPro" id="IPR012944">
    <property type="entry name" value="SusD_RagB_dom"/>
</dbReference>
<sequence>MKKYIVMLTIAAAMTACSDFTEIIPKGKVIPTTTEDYREMTIDVANSSTGFPIANVSCDDVFSTDQNGVSATSKAYFWLEDFYKVNENDDAWNKTYAHIYVMNVVIGNVMASTEGTTSEKQAILTEAKVWRAYYYWYLQSLYAKDYNEATAATDLSVPLSLTPDLEAKLPRATVREVTDQIWADLDEAEKILPDQATNAFRPTKGAVYALKARILFYEHKYNEAAEQARLALSVNNSLYDMRTWTFKKSSKPSAGINGREIHNYKSPEKLWYMSNSFSSLITSFCISDDLKELYDEGDLRFKFYFSNLTRTGGPWEDGRYRYLQNLDYSFSVPEMMLIEAEALARNNDSKALDIINKLRIKRIDTEHYKPLTANKETSLLDIVLKERRRELCLNSLRWLDMKRLAAEGIYKTVLKREFNGVTYKLEPNSKLYVLPIPLQVLSLNKNIIPNNRK</sequence>
<dbReference type="Proteomes" id="UP000003160">
    <property type="component" value="Unassembled WGS sequence"/>
</dbReference>
<dbReference type="eggNOG" id="COG0457">
    <property type="taxonomic scope" value="Bacteria"/>
</dbReference>
<feature type="domain" description="RagB/SusD" evidence="7">
    <location>
        <begin position="334"/>
        <end position="450"/>
    </location>
</feature>
<evidence type="ECO:0000259" key="7">
    <source>
        <dbReference type="Pfam" id="PF07980"/>
    </source>
</evidence>
<keyword evidence="10" id="KW-1185">Reference proteome</keyword>
<reference evidence="9 10" key="1">
    <citation type="submission" date="2009-10" db="EMBL/GenBank/DDBJ databases">
        <authorList>
            <person name="Qin X."/>
            <person name="Bachman B."/>
            <person name="Battles P."/>
            <person name="Bell A."/>
            <person name="Bess C."/>
            <person name="Bickham C."/>
            <person name="Chaboub L."/>
            <person name="Chen D."/>
            <person name="Coyle M."/>
            <person name="Deiros D.R."/>
            <person name="Dinh H."/>
            <person name="Forbes L."/>
            <person name="Fowler G."/>
            <person name="Francisco L."/>
            <person name="Fu Q."/>
            <person name="Gubbala S."/>
            <person name="Hale W."/>
            <person name="Han Y."/>
            <person name="Hemphill L."/>
            <person name="Highlander S.K."/>
            <person name="Hirani K."/>
            <person name="Hogues M."/>
            <person name="Jackson L."/>
            <person name="Jakkamsetti A."/>
            <person name="Javaid M."/>
            <person name="Jiang H."/>
            <person name="Korchina V."/>
            <person name="Kovar C."/>
            <person name="Lara F."/>
            <person name="Lee S."/>
            <person name="Mata R."/>
            <person name="Mathew T."/>
            <person name="Moen C."/>
            <person name="Morales K."/>
            <person name="Munidasa M."/>
            <person name="Nazareth L."/>
            <person name="Ngo R."/>
            <person name="Nguyen L."/>
            <person name="Okwuonu G."/>
            <person name="Ongeri F."/>
            <person name="Patil S."/>
            <person name="Petrosino J."/>
            <person name="Pham C."/>
            <person name="Pham P."/>
            <person name="Pu L.-L."/>
            <person name="Puazo M."/>
            <person name="Raj R."/>
            <person name="Reid J."/>
            <person name="Rouhana J."/>
            <person name="Saada N."/>
            <person name="Shang Y."/>
            <person name="Simmons D."/>
            <person name="Thornton R."/>
            <person name="Warren J."/>
            <person name="Weissenberger G."/>
            <person name="Zhang J."/>
            <person name="Zhang L."/>
            <person name="Zhou C."/>
            <person name="Zhu D."/>
            <person name="Muzny D."/>
            <person name="Worley K."/>
            <person name="Gibbs R."/>
        </authorList>
    </citation>
    <scope>NUCLEOTIDE SEQUENCE [LARGE SCALE GENOMIC DNA]</scope>
    <source>
        <strain evidence="9 10">DSM 17361</strain>
    </source>
</reference>